<evidence type="ECO:0000256" key="7">
    <source>
        <dbReference type="ARBA" id="ARBA00023235"/>
    </source>
</evidence>
<evidence type="ECO:0000256" key="2">
    <source>
        <dbReference type="ARBA" id="ARBA00004666"/>
    </source>
</evidence>
<feature type="domain" description="Phosphomannose isomerase type I helical insertion" evidence="11">
    <location>
        <begin position="231"/>
        <end position="316"/>
    </location>
</feature>
<dbReference type="AlphaFoldDB" id="A0A8J5KS03"/>
<dbReference type="GO" id="GO:0046686">
    <property type="term" value="P:response to cadmium ion"/>
    <property type="evidence" value="ECO:0007669"/>
    <property type="project" value="UniProtKB-ARBA"/>
</dbReference>
<dbReference type="GO" id="GO:0033591">
    <property type="term" value="P:response to L-ascorbic acid"/>
    <property type="evidence" value="ECO:0007669"/>
    <property type="project" value="UniProtKB-ARBA"/>
</dbReference>
<dbReference type="UniPathway" id="UPA00126">
    <property type="reaction ID" value="UER00423"/>
</dbReference>
<dbReference type="SUPFAM" id="SSF51182">
    <property type="entry name" value="RmlC-like cupins"/>
    <property type="match status" value="1"/>
</dbReference>
<dbReference type="Gene3D" id="2.60.120.10">
    <property type="entry name" value="Jelly Rolls"/>
    <property type="match status" value="2"/>
</dbReference>
<dbReference type="PIRSF" id="PIRSF001480">
    <property type="entry name" value="Mannose-6-phosphate_isomerase"/>
    <property type="match status" value="1"/>
</dbReference>
<comment type="similarity">
    <text evidence="3">Belongs to the mannose-6-phosphate isomerase type 1 family.</text>
</comment>
<keyword evidence="5 9" id="KW-0479">Metal-binding</keyword>
<dbReference type="NCBIfam" id="TIGR00218">
    <property type="entry name" value="manA"/>
    <property type="match status" value="1"/>
</dbReference>
<proteinExistence type="inferred from homology"/>
<feature type="binding site" evidence="9">
    <location>
        <position position="336"/>
    </location>
    <ligand>
        <name>Zn(2+)</name>
        <dbReference type="ChEBI" id="CHEBI:29105"/>
    </ligand>
</feature>
<dbReference type="GO" id="GO:0005829">
    <property type="term" value="C:cytosol"/>
    <property type="evidence" value="ECO:0007669"/>
    <property type="project" value="TreeGrafter"/>
</dbReference>
<dbReference type="FunFam" id="2.60.120.10:FF:000044">
    <property type="entry name" value="Mannose-6-phosphate isomerase"/>
    <property type="match status" value="1"/>
</dbReference>
<feature type="domain" description="Phosphomannose isomerase type I catalytic" evidence="10">
    <location>
        <begin position="67"/>
        <end position="212"/>
    </location>
</feature>
<feature type="binding site" evidence="9">
    <location>
        <position position="173"/>
    </location>
    <ligand>
        <name>Zn(2+)</name>
        <dbReference type="ChEBI" id="CHEBI:29105"/>
    </ligand>
</feature>
<comment type="caution">
    <text evidence="12">The sequence shown here is derived from an EMBL/GenBank/DDBJ whole genome shotgun (WGS) entry which is preliminary data.</text>
</comment>
<dbReference type="InterPro" id="IPR046457">
    <property type="entry name" value="PMI_typeI_cat"/>
</dbReference>
<dbReference type="InterPro" id="IPR014710">
    <property type="entry name" value="RmlC-like_jellyroll"/>
</dbReference>
<dbReference type="EC" id="5.3.1.8" evidence="4"/>
<comment type="pathway">
    <text evidence="2">Nucleotide-sugar biosynthesis; GDP-alpha-D-mannose biosynthesis; alpha-D-mannose 1-phosphate from D-fructose 6-phosphate: step 1/2.</text>
</comment>
<dbReference type="GO" id="GO:0010043">
    <property type="term" value="P:response to zinc ion"/>
    <property type="evidence" value="ECO:0007669"/>
    <property type="project" value="UniProtKB-ARBA"/>
</dbReference>
<evidence type="ECO:0000256" key="9">
    <source>
        <dbReference type="PIRSR" id="PIRSR001480-2"/>
    </source>
</evidence>
<evidence type="ECO:0000259" key="11">
    <source>
        <dbReference type="Pfam" id="PF20512"/>
    </source>
</evidence>
<dbReference type="GO" id="GO:0004476">
    <property type="term" value="F:mannose-6-phosphate isomerase activity"/>
    <property type="evidence" value="ECO:0007669"/>
    <property type="project" value="UniProtKB-EC"/>
</dbReference>
<feature type="binding site" evidence="9">
    <location>
        <position position="198"/>
    </location>
    <ligand>
        <name>Zn(2+)</name>
        <dbReference type="ChEBI" id="CHEBI:29105"/>
    </ligand>
</feature>
<dbReference type="Pfam" id="PF20511">
    <property type="entry name" value="PMI_typeI_cat"/>
    <property type="match status" value="1"/>
</dbReference>
<dbReference type="GO" id="GO:0009298">
    <property type="term" value="P:GDP-mannose biosynthetic process"/>
    <property type="evidence" value="ECO:0007669"/>
    <property type="project" value="UniProtKB-UniPathway"/>
</dbReference>
<dbReference type="GO" id="GO:0005975">
    <property type="term" value="P:carbohydrate metabolic process"/>
    <property type="evidence" value="ECO:0007669"/>
    <property type="project" value="InterPro"/>
</dbReference>
<dbReference type="InterPro" id="IPR011051">
    <property type="entry name" value="RmlC_Cupin_sf"/>
</dbReference>
<feature type="active site" evidence="8">
    <location>
        <position position="355"/>
    </location>
</feature>
<evidence type="ECO:0000256" key="1">
    <source>
        <dbReference type="ARBA" id="ARBA00000757"/>
    </source>
</evidence>
<evidence type="ECO:0000256" key="6">
    <source>
        <dbReference type="ARBA" id="ARBA00022833"/>
    </source>
</evidence>
<dbReference type="PANTHER" id="PTHR10309">
    <property type="entry name" value="MANNOSE-6-PHOSPHATE ISOMERASE"/>
    <property type="match status" value="1"/>
</dbReference>
<evidence type="ECO:0000313" key="12">
    <source>
        <dbReference type="EMBL" id="KAG6490579.1"/>
    </source>
</evidence>
<evidence type="ECO:0000256" key="5">
    <source>
        <dbReference type="ARBA" id="ARBA00022723"/>
    </source>
</evidence>
<keyword evidence="13" id="KW-1185">Reference proteome</keyword>
<evidence type="ECO:0000256" key="4">
    <source>
        <dbReference type="ARBA" id="ARBA00011956"/>
    </source>
</evidence>
<dbReference type="PROSITE" id="PS00965">
    <property type="entry name" value="PMI_I_1"/>
    <property type="match status" value="1"/>
</dbReference>
<dbReference type="Proteomes" id="UP000734854">
    <property type="component" value="Unassembled WGS sequence"/>
</dbReference>
<evidence type="ECO:0000313" key="13">
    <source>
        <dbReference type="Proteomes" id="UP000734854"/>
    </source>
</evidence>
<gene>
    <name evidence="12" type="ORF">ZIOFF_051879</name>
</gene>
<dbReference type="Pfam" id="PF20512">
    <property type="entry name" value="PMI_typeI_hel"/>
    <property type="match status" value="1"/>
</dbReference>
<feature type="binding site" evidence="9">
    <location>
        <position position="171"/>
    </location>
    <ligand>
        <name>Zn(2+)</name>
        <dbReference type="ChEBI" id="CHEBI:29105"/>
    </ligand>
</feature>
<keyword evidence="6 9" id="KW-0862">Zinc</keyword>
<dbReference type="PANTHER" id="PTHR10309:SF0">
    <property type="entry name" value="MANNOSE-6-PHOSPHATE ISOMERASE"/>
    <property type="match status" value="1"/>
</dbReference>
<dbReference type="InterPro" id="IPR016305">
    <property type="entry name" value="Mannose-6-P_Isomerase"/>
</dbReference>
<dbReference type="InterPro" id="IPR046458">
    <property type="entry name" value="PMI_typeI_hel"/>
</dbReference>
<sequence length="482" mass="53488">MSLLRRADTEMRSSDPRILLCRARLGGFSRADPLASELLVFAPLRGVSIPRARLRMGKGTEAAWVPLRLRCAVQNYDWGRFGEESAVARLFERNSGAEVELERPYAEFWIGTHESGPSFVEAGGLGTESVTLKEWIGMNPGVLGEKVEAKWGRDLPFLFKVLSVAKALSIQAHPDKELARMLHKMRPNVYKDPNHKPEMAIALTEFKALCGFIGVEELKNVLTCVPEITELVGNEEASKIISAKSLDGDLNTKVLLKSIFTKLMSTSKEAVADLVSKLKGRLDVENKIRTLTEKEQLVLLLEKQYQADVGVIAAFFFNYLRLNPGEALYIGPNEPHAYLSGECIECMAASDNVVRAGLTPKYIDVQTLCSMLTYRQGFPEIIHGVPLNPHVKRYTAPFDEFEVDHCLLQPEESVFFPAIPGPSIFLVVAGEGKMHMASEVEEQKIAKGDVYFVPAQNEIRLSAAADEQISIYRAGVNSSIFD</sequence>
<dbReference type="PRINTS" id="PR00714">
    <property type="entry name" value="MAN6PISMRASE"/>
</dbReference>
<protein>
    <recommendedName>
        <fullName evidence="4">mannose-6-phosphate isomerase</fullName>
        <ecNumber evidence="4">5.3.1.8</ecNumber>
    </recommendedName>
</protein>
<reference evidence="12 13" key="1">
    <citation type="submission" date="2020-08" db="EMBL/GenBank/DDBJ databases">
        <title>Plant Genome Project.</title>
        <authorList>
            <person name="Zhang R.-G."/>
        </authorList>
    </citation>
    <scope>NUCLEOTIDE SEQUENCE [LARGE SCALE GENOMIC DNA]</scope>
    <source>
        <tissue evidence="12">Rhizome</tissue>
    </source>
</reference>
<evidence type="ECO:0000256" key="3">
    <source>
        <dbReference type="ARBA" id="ARBA00010772"/>
    </source>
</evidence>
<keyword evidence="7" id="KW-0413">Isomerase</keyword>
<dbReference type="GO" id="GO:0008270">
    <property type="term" value="F:zinc ion binding"/>
    <property type="evidence" value="ECO:0007669"/>
    <property type="project" value="InterPro"/>
</dbReference>
<dbReference type="EMBL" id="JACMSC010000014">
    <property type="protein sequence ID" value="KAG6490579.1"/>
    <property type="molecule type" value="Genomic_DNA"/>
</dbReference>
<comment type="cofactor">
    <cofactor evidence="9">
        <name>Zn(2+)</name>
        <dbReference type="ChEBI" id="CHEBI:29105"/>
    </cofactor>
    <text evidence="9">Binds 1 zinc ion per subunit.</text>
</comment>
<dbReference type="FunFam" id="1.10.441.10:FF:000001">
    <property type="entry name" value="Mannose-6-phosphate isomerase"/>
    <property type="match status" value="1"/>
</dbReference>
<dbReference type="PROSITE" id="PS00966">
    <property type="entry name" value="PMI_I_2"/>
    <property type="match status" value="1"/>
</dbReference>
<accession>A0A8J5KS03</accession>
<dbReference type="InterPro" id="IPR018050">
    <property type="entry name" value="Pmannose_isomerase-type1_CS"/>
</dbReference>
<organism evidence="12 13">
    <name type="scientific">Zingiber officinale</name>
    <name type="common">Ginger</name>
    <name type="synonym">Amomum zingiber</name>
    <dbReference type="NCBI Taxonomy" id="94328"/>
    <lineage>
        <taxon>Eukaryota</taxon>
        <taxon>Viridiplantae</taxon>
        <taxon>Streptophyta</taxon>
        <taxon>Embryophyta</taxon>
        <taxon>Tracheophyta</taxon>
        <taxon>Spermatophyta</taxon>
        <taxon>Magnoliopsida</taxon>
        <taxon>Liliopsida</taxon>
        <taxon>Zingiberales</taxon>
        <taxon>Zingiberaceae</taxon>
        <taxon>Zingiber</taxon>
    </lineage>
</organism>
<comment type="catalytic activity">
    <reaction evidence="1">
        <text>D-mannose 6-phosphate = D-fructose 6-phosphate</text>
        <dbReference type="Rhea" id="RHEA:12356"/>
        <dbReference type="ChEBI" id="CHEBI:58735"/>
        <dbReference type="ChEBI" id="CHEBI:61527"/>
        <dbReference type="EC" id="5.3.1.8"/>
    </reaction>
</comment>
<dbReference type="Gene3D" id="1.10.441.10">
    <property type="entry name" value="Phosphomannose Isomerase, domain 2"/>
    <property type="match status" value="1"/>
</dbReference>
<dbReference type="InterPro" id="IPR001250">
    <property type="entry name" value="Man6P_Isoase-1"/>
</dbReference>
<evidence type="ECO:0000259" key="10">
    <source>
        <dbReference type="Pfam" id="PF20511"/>
    </source>
</evidence>
<dbReference type="CDD" id="cd07011">
    <property type="entry name" value="cupin_PMI_type_I_N"/>
    <property type="match status" value="1"/>
</dbReference>
<evidence type="ECO:0000256" key="8">
    <source>
        <dbReference type="PIRSR" id="PIRSR001480-1"/>
    </source>
</evidence>
<name>A0A8J5KS03_ZINOF</name>